<proteinExistence type="predicted"/>
<evidence type="ECO:0000259" key="3">
    <source>
        <dbReference type="PROSITE" id="PS50011"/>
    </source>
</evidence>
<dbReference type="Gene3D" id="1.10.510.10">
    <property type="entry name" value="Transferase(Phosphotransferase) domain 1"/>
    <property type="match status" value="1"/>
</dbReference>
<dbReference type="GO" id="GO:0005524">
    <property type="term" value="F:ATP binding"/>
    <property type="evidence" value="ECO:0007669"/>
    <property type="project" value="UniProtKB-KW"/>
</dbReference>
<dbReference type="PROSITE" id="PS50011">
    <property type="entry name" value="PROTEIN_KINASE_DOM"/>
    <property type="match status" value="1"/>
</dbReference>
<dbReference type="InterPro" id="IPR011009">
    <property type="entry name" value="Kinase-like_dom_sf"/>
</dbReference>
<dbReference type="Pfam" id="PF00069">
    <property type="entry name" value="Pkinase"/>
    <property type="match status" value="1"/>
</dbReference>
<sequence>MSAEPVTHLSQHSSAGYERIRVVERVLSAWHPYKEKDDESLVILKEINLHELSFSERQLAMNEVTLLSRLDHPHIISYYDSFEEDGVLMIEMEYADGGTLAQYLARQTEFLRESDVMFLLNK</sequence>
<name>A0A915D6T0_9BILA</name>
<dbReference type="WBParaSite" id="jg16">
    <property type="protein sequence ID" value="jg16"/>
    <property type="gene ID" value="jg16"/>
</dbReference>
<dbReference type="Gene3D" id="3.30.200.20">
    <property type="entry name" value="Phosphorylase Kinase, domain 1"/>
    <property type="match status" value="1"/>
</dbReference>
<evidence type="ECO:0000313" key="5">
    <source>
        <dbReference type="WBParaSite" id="jg16"/>
    </source>
</evidence>
<dbReference type="InterPro" id="IPR000719">
    <property type="entry name" value="Prot_kinase_dom"/>
</dbReference>
<organism evidence="4 5">
    <name type="scientific">Ditylenchus dipsaci</name>
    <dbReference type="NCBI Taxonomy" id="166011"/>
    <lineage>
        <taxon>Eukaryota</taxon>
        <taxon>Metazoa</taxon>
        <taxon>Ecdysozoa</taxon>
        <taxon>Nematoda</taxon>
        <taxon>Chromadorea</taxon>
        <taxon>Rhabditida</taxon>
        <taxon>Tylenchina</taxon>
        <taxon>Tylenchomorpha</taxon>
        <taxon>Sphaerularioidea</taxon>
        <taxon>Anguinidae</taxon>
        <taxon>Anguininae</taxon>
        <taxon>Ditylenchus</taxon>
    </lineage>
</organism>
<keyword evidence="4" id="KW-1185">Reference proteome</keyword>
<evidence type="ECO:0000256" key="1">
    <source>
        <dbReference type="ARBA" id="ARBA00022741"/>
    </source>
</evidence>
<dbReference type="SUPFAM" id="SSF56112">
    <property type="entry name" value="Protein kinase-like (PK-like)"/>
    <property type="match status" value="1"/>
</dbReference>
<evidence type="ECO:0000256" key="2">
    <source>
        <dbReference type="ARBA" id="ARBA00022840"/>
    </source>
</evidence>
<reference evidence="5" key="1">
    <citation type="submission" date="2022-11" db="UniProtKB">
        <authorList>
            <consortium name="WormBaseParasite"/>
        </authorList>
    </citation>
    <scope>IDENTIFICATION</scope>
</reference>
<protein>
    <submittedName>
        <fullName evidence="5">Protein kinase domain-containing protein</fullName>
    </submittedName>
</protein>
<keyword evidence="2" id="KW-0067">ATP-binding</keyword>
<dbReference type="GO" id="GO:0004672">
    <property type="term" value="F:protein kinase activity"/>
    <property type="evidence" value="ECO:0007669"/>
    <property type="project" value="InterPro"/>
</dbReference>
<dbReference type="PANTHER" id="PTHR44535">
    <property type="entry name" value="PROTEIN CBG16200"/>
    <property type="match status" value="1"/>
</dbReference>
<dbReference type="PANTHER" id="PTHR44535:SF5">
    <property type="entry name" value="PROTEIN KINASE DOMAIN-CONTAINING PROTEIN"/>
    <property type="match status" value="1"/>
</dbReference>
<feature type="domain" description="Protein kinase" evidence="3">
    <location>
        <begin position="6"/>
        <end position="122"/>
    </location>
</feature>
<dbReference type="AlphaFoldDB" id="A0A915D6T0"/>
<keyword evidence="1" id="KW-0547">Nucleotide-binding</keyword>
<evidence type="ECO:0000313" key="4">
    <source>
        <dbReference type="Proteomes" id="UP000887574"/>
    </source>
</evidence>
<dbReference type="InterPro" id="IPR051997">
    <property type="entry name" value="STK_NEK"/>
</dbReference>
<accession>A0A915D6T0</accession>
<dbReference type="Proteomes" id="UP000887574">
    <property type="component" value="Unplaced"/>
</dbReference>